<sequence length="30" mass="3048">MATIGQTLSAISAVPLTSIYPTILPGKSSE</sequence>
<reference evidence="1 2" key="1">
    <citation type="submission" date="2017-03" db="EMBL/GenBank/DDBJ databases">
        <title>Genome Survey of Euroglyphus maynei.</title>
        <authorList>
            <person name="Arlian L.G."/>
            <person name="Morgan M.S."/>
            <person name="Rider S.D."/>
        </authorList>
    </citation>
    <scope>NUCLEOTIDE SEQUENCE [LARGE SCALE GENOMIC DNA]</scope>
    <source>
        <strain evidence="1">Arlian Lab</strain>
        <tissue evidence="1">Whole body</tissue>
    </source>
</reference>
<accession>A0A1Y3AMU8</accession>
<protein>
    <submittedName>
        <fullName evidence="1">Uncharacterized protein</fullName>
    </submittedName>
</protein>
<name>A0A1Y3AMU8_EURMA</name>
<organism evidence="1 2">
    <name type="scientific">Euroglyphus maynei</name>
    <name type="common">Mayne's house dust mite</name>
    <dbReference type="NCBI Taxonomy" id="6958"/>
    <lineage>
        <taxon>Eukaryota</taxon>
        <taxon>Metazoa</taxon>
        <taxon>Ecdysozoa</taxon>
        <taxon>Arthropoda</taxon>
        <taxon>Chelicerata</taxon>
        <taxon>Arachnida</taxon>
        <taxon>Acari</taxon>
        <taxon>Acariformes</taxon>
        <taxon>Sarcoptiformes</taxon>
        <taxon>Astigmata</taxon>
        <taxon>Psoroptidia</taxon>
        <taxon>Analgoidea</taxon>
        <taxon>Pyroglyphidae</taxon>
        <taxon>Pyroglyphinae</taxon>
        <taxon>Euroglyphus</taxon>
    </lineage>
</organism>
<evidence type="ECO:0000313" key="1">
    <source>
        <dbReference type="EMBL" id="OTF69772.1"/>
    </source>
</evidence>
<dbReference type="AlphaFoldDB" id="A0A1Y3AMU8"/>
<comment type="caution">
    <text evidence="1">The sequence shown here is derived from an EMBL/GenBank/DDBJ whole genome shotgun (WGS) entry which is preliminary data.</text>
</comment>
<dbReference type="Proteomes" id="UP000194236">
    <property type="component" value="Unassembled WGS sequence"/>
</dbReference>
<keyword evidence="2" id="KW-1185">Reference proteome</keyword>
<evidence type="ECO:0000313" key="2">
    <source>
        <dbReference type="Proteomes" id="UP000194236"/>
    </source>
</evidence>
<proteinExistence type="predicted"/>
<gene>
    <name evidence="1" type="ORF">BLA29_015351</name>
</gene>
<dbReference type="EMBL" id="MUJZ01068928">
    <property type="protein sequence ID" value="OTF69772.1"/>
    <property type="molecule type" value="Genomic_DNA"/>
</dbReference>